<reference evidence="1" key="1">
    <citation type="journal article" date="2016" name="Nat. Genet.">
        <title>A high-quality carrot genome assembly provides new insights into carotenoid accumulation and asterid genome evolution.</title>
        <authorList>
            <person name="Iorizzo M."/>
            <person name="Ellison S."/>
            <person name="Senalik D."/>
            <person name="Zeng P."/>
            <person name="Satapoomin P."/>
            <person name="Huang J."/>
            <person name="Bowman M."/>
            <person name="Iovene M."/>
            <person name="Sanseverino W."/>
            <person name="Cavagnaro P."/>
            <person name="Yildiz M."/>
            <person name="Macko-Podgorni A."/>
            <person name="Moranska E."/>
            <person name="Grzebelus E."/>
            <person name="Grzebelus D."/>
            <person name="Ashrafi H."/>
            <person name="Zheng Z."/>
            <person name="Cheng S."/>
            <person name="Spooner D."/>
            <person name="Van Deynze A."/>
            <person name="Simon P."/>
        </authorList>
    </citation>
    <scope>NUCLEOTIDE SEQUENCE</scope>
    <source>
        <tissue evidence="1">Leaf</tissue>
    </source>
</reference>
<organism evidence="1 2">
    <name type="scientific">Daucus carota subsp. sativus</name>
    <name type="common">Carrot</name>
    <dbReference type="NCBI Taxonomy" id="79200"/>
    <lineage>
        <taxon>Eukaryota</taxon>
        <taxon>Viridiplantae</taxon>
        <taxon>Streptophyta</taxon>
        <taxon>Embryophyta</taxon>
        <taxon>Tracheophyta</taxon>
        <taxon>Spermatophyta</taxon>
        <taxon>Magnoliopsida</taxon>
        <taxon>eudicotyledons</taxon>
        <taxon>Gunneridae</taxon>
        <taxon>Pentapetalae</taxon>
        <taxon>asterids</taxon>
        <taxon>campanulids</taxon>
        <taxon>Apiales</taxon>
        <taxon>Apiaceae</taxon>
        <taxon>Apioideae</taxon>
        <taxon>Scandiceae</taxon>
        <taxon>Daucinae</taxon>
        <taxon>Daucus</taxon>
        <taxon>Daucus sect. Daucus</taxon>
    </lineage>
</organism>
<sequence>MAANMEEYSASSTLIPFPAPLPLLRQPIPASRPDDPSLGPFLLAFPDPQSWSSSLSSCQSQITHQCESGSRVGCSIAASHKCKPPWWKPLIGLSNQDFREREACEVREMERCVEESRGKCVSFAREKCVSVFRDARVAVDWRNGDRRSVGKLVWLATLMGSQSVGFEFLRSQVAVSSYRGSELLGHHLDVDIKG</sequence>
<dbReference type="KEGG" id="dcr:108220617"/>
<dbReference type="PANTHER" id="PTHR36773">
    <property type="entry name" value="EXPRESSED PROTEIN"/>
    <property type="match status" value="1"/>
</dbReference>
<reference evidence="1" key="2">
    <citation type="submission" date="2022-03" db="EMBL/GenBank/DDBJ databases">
        <title>Draft title - Genomic analysis of global carrot germplasm unveils the trajectory of domestication and the origin of high carotenoid orange carrot.</title>
        <authorList>
            <person name="Iorizzo M."/>
            <person name="Ellison S."/>
            <person name="Senalik D."/>
            <person name="Macko-Podgorni A."/>
            <person name="Grzebelus D."/>
            <person name="Bostan H."/>
            <person name="Rolling W."/>
            <person name="Curaba J."/>
            <person name="Simon P."/>
        </authorList>
    </citation>
    <scope>NUCLEOTIDE SEQUENCE</scope>
    <source>
        <tissue evidence="1">Leaf</tissue>
    </source>
</reference>
<dbReference type="Proteomes" id="UP000077755">
    <property type="component" value="Chromosome 5"/>
</dbReference>
<evidence type="ECO:0000313" key="1">
    <source>
        <dbReference type="EMBL" id="WOH01720.1"/>
    </source>
</evidence>
<dbReference type="PANTHER" id="PTHR36773:SF1">
    <property type="entry name" value="EXPRESSED PROTEIN"/>
    <property type="match status" value="1"/>
</dbReference>
<keyword evidence="2" id="KW-1185">Reference proteome</keyword>
<accession>A0AAF0X5S0</accession>
<evidence type="ECO:0000313" key="2">
    <source>
        <dbReference type="Proteomes" id="UP000077755"/>
    </source>
</evidence>
<dbReference type="GO" id="GO:0009536">
    <property type="term" value="C:plastid"/>
    <property type="evidence" value="ECO:0007669"/>
    <property type="project" value="TreeGrafter"/>
</dbReference>
<protein>
    <submittedName>
        <fullName evidence="1">Uncharacterized protein</fullName>
    </submittedName>
</protein>
<name>A0AAF0X5S0_DAUCS</name>
<dbReference type="AlphaFoldDB" id="A0AAF0X5S0"/>
<gene>
    <name evidence="1" type="ORF">DCAR_0521105</name>
</gene>
<dbReference type="EMBL" id="CP093347">
    <property type="protein sequence ID" value="WOH01720.1"/>
    <property type="molecule type" value="Genomic_DNA"/>
</dbReference>
<proteinExistence type="predicted"/>